<feature type="domain" description="Amidohydrolase-related" evidence="1">
    <location>
        <begin position="239"/>
        <end position="370"/>
    </location>
</feature>
<dbReference type="AlphaFoldDB" id="H0UNY3"/>
<dbReference type="Gene3D" id="3.20.20.140">
    <property type="entry name" value="Metal-dependent hydrolases"/>
    <property type="match status" value="1"/>
</dbReference>
<name>H0UNY3_9BACT</name>
<dbReference type="SUPFAM" id="SSF51338">
    <property type="entry name" value="Composite domain of metallo-dependent hydrolases"/>
    <property type="match status" value="1"/>
</dbReference>
<protein>
    <submittedName>
        <fullName evidence="2">Amidohydrolase, imidazolonepropionase</fullName>
    </submittedName>
</protein>
<dbReference type="PANTHER" id="PTHR43135">
    <property type="entry name" value="ALPHA-D-RIBOSE 1-METHYLPHOSPHONATE 5-TRIPHOSPHATE DIPHOSPHATASE"/>
    <property type="match status" value="1"/>
</dbReference>
<dbReference type="Pfam" id="PF01979">
    <property type="entry name" value="Amidohydro_1"/>
    <property type="match status" value="1"/>
</dbReference>
<dbReference type="PANTHER" id="PTHR43135:SF3">
    <property type="entry name" value="ALPHA-D-RIBOSE 1-METHYLPHOSPHONATE 5-TRIPHOSPHATE DIPHOSPHATASE"/>
    <property type="match status" value="1"/>
</dbReference>
<dbReference type="CDD" id="cd01309">
    <property type="entry name" value="Met_dep_hydrolase_C"/>
    <property type="match status" value="1"/>
</dbReference>
<dbReference type="Proteomes" id="UP000005730">
    <property type="component" value="Chromosome"/>
</dbReference>
<keyword evidence="3" id="KW-1185">Reference proteome</keyword>
<dbReference type="EMBL" id="CM001377">
    <property type="protein sequence ID" value="EHM10486.1"/>
    <property type="molecule type" value="Genomic_DNA"/>
</dbReference>
<evidence type="ECO:0000313" key="3">
    <source>
        <dbReference type="Proteomes" id="UP000005730"/>
    </source>
</evidence>
<evidence type="ECO:0000313" key="2">
    <source>
        <dbReference type="EMBL" id="EHM10486.1"/>
    </source>
</evidence>
<sequence length="393" mass="42372">MKAVVNARIWTMKEGEGAEISRGAVLIEGGRIVQVGEDVELKGPVEVVDAKGAILTPGLIDAHTHAGICEEGVPEDPDPVNEETSPVTMGLRALDGINPNDEAFSNALEAGVTCVNVVPGSANVIGGSGAVVRTFGRTLDEMLVLPHSGMKAALGENPMRVHGRKDRLPSTRMGNAYCLRKAIQDALNYRQRKLRALEKGEHFDLDLGMENMIPVLEGRCPLRIHCHRADDICTAVRVCREFGVPFTLEHGTEGHLVADLLASLSRDGVSVAVGPTQSSKSKIELRNKTWETLVAFSKAKVRYCIITDHPVIPIETLQVAVALAVRHGLDPLEAMRGVTLRAAEHLGIGHRMGSVEAGKDADLVLWTGDPTDVRHRPLWVMVGGEMAFVNSRA</sequence>
<dbReference type="eggNOG" id="COG1228">
    <property type="taxonomic scope" value="Bacteria"/>
</dbReference>
<dbReference type="InterPro" id="IPR011059">
    <property type="entry name" value="Metal-dep_hydrolase_composite"/>
</dbReference>
<organism evidence="2 3">
    <name type="scientific">Thermanaerovibrio velox DSM 12556</name>
    <dbReference type="NCBI Taxonomy" id="926567"/>
    <lineage>
        <taxon>Bacteria</taxon>
        <taxon>Thermotogati</taxon>
        <taxon>Synergistota</taxon>
        <taxon>Synergistia</taxon>
        <taxon>Synergistales</taxon>
        <taxon>Synergistaceae</taxon>
        <taxon>Thermanaerovibrio</taxon>
    </lineage>
</organism>
<dbReference type="InterPro" id="IPR006680">
    <property type="entry name" value="Amidohydro-rel"/>
</dbReference>
<evidence type="ECO:0000259" key="1">
    <source>
        <dbReference type="Pfam" id="PF01979"/>
    </source>
</evidence>
<dbReference type="SUPFAM" id="SSF51556">
    <property type="entry name" value="Metallo-dependent hydrolases"/>
    <property type="match status" value="1"/>
</dbReference>
<dbReference type="InterPro" id="IPR032466">
    <property type="entry name" value="Metal_Hydrolase"/>
</dbReference>
<dbReference type="OrthoDB" id="9802793at2"/>
<proteinExistence type="predicted"/>
<dbReference type="STRING" id="926567.TheveDRAFT_1367"/>
<reference evidence="2 3" key="1">
    <citation type="submission" date="2011-10" db="EMBL/GenBank/DDBJ databases">
        <title>The Noncontiguous Finished genome of Thermanaerovibrio velox DSM 12556.</title>
        <authorList>
            <consortium name="US DOE Joint Genome Institute (JGI-PGF)"/>
            <person name="Lucas S."/>
            <person name="Copeland A."/>
            <person name="Lapidus A."/>
            <person name="Glavina del Rio T."/>
            <person name="Dalin E."/>
            <person name="Tice H."/>
            <person name="Bruce D."/>
            <person name="Goodwin L."/>
            <person name="Pitluck S."/>
            <person name="Peters L."/>
            <person name="Mikhailova N."/>
            <person name="Teshima H."/>
            <person name="Kyrpides N."/>
            <person name="Mavromatis K."/>
            <person name="Ivanova N."/>
            <person name="Markowitz V."/>
            <person name="Cheng J.-F."/>
            <person name="Hugenholtz P."/>
            <person name="Woyke T."/>
            <person name="Wu D."/>
            <person name="Spring S."/>
            <person name="Brambilla E.-M."/>
            <person name="Klenk H.-P."/>
            <person name="Eisen J.A."/>
        </authorList>
    </citation>
    <scope>NUCLEOTIDE SEQUENCE [LARGE SCALE GENOMIC DNA]</scope>
    <source>
        <strain evidence="2 3">DSM 12556</strain>
    </source>
</reference>
<keyword evidence="2" id="KW-0378">Hydrolase</keyword>
<accession>H0UNY3</accession>
<dbReference type="HOGENOM" id="CLU_046987_0_0_0"/>
<dbReference type="GO" id="GO:0016810">
    <property type="term" value="F:hydrolase activity, acting on carbon-nitrogen (but not peptide) bonds"/>
    <property type="evidence" value="ECO:0007669"/>
    <property type="project" value="InterPro"/>
</dbReference>
<gene>
    <name evidence="2" type="ORF">TheveDRAFT_1367</name>
</gene>
<dbReference type="InterPro" id="IPR051781">
    <property type="entry name" value="Metallo-dep_Hydrolase"/>
</dbReference>